<evidence type="ECO:0000259" key="7">
    <source>
        <dbReference type="Pfam" id="PF03775"/>
    </source>
</evidence>
<comment type="function">
    <text evidence="6">Cell division inhibitor that blocks the formation of polar Z ring septums. Rapidly oscillates between the poles of the cell to destabilize FtsZ filaments that have formed before they mature into polar Z rings. Prevents FtsZ polymerization.</text>
</comment>
<keyword evidence="2 6" id="KW-0132">Cell division</keyword>
<dbReference type="InterPro" id="IPR013033">
    <property type="entry name" value="MinC"/>
</dbReference>
<dbReference type="RefSeq" id="WP_170146862.1">
    <property type="nucleotide sequence ID" value="NZ_RAPK01000007.1"/>
</dbReference>
<protein>
    <recommendedName>
        <fullName evidence="6">Probable septum site-determining protein MinC</fullName>
    </recommendedName>
</protein>
<dbReference type="GO" id="GO:1901891">
    <property type="term" value="P:regulation of cell septum assembly"/>
    <property type="evidence" value="ECO:0007669"/>
    <property type="project" value="InterPro"/>
</dbReference>
<dbReference type="Pfam" id="PF03775">
    <property type="entry name" value="MinC_C"/>
    <property type="match status" value="1"/>
</dbReference>
<dbReference type="AlphaFoldDB" id="A0A419V726"/>
<dbReference type="Proteomes" id="UP000285120">
    <property type="component" value="Unassembled WGS sequence"/>
</dbReference>
<comment type="subunit">
    <text evidence="5 6">Interacts with MinD and FtsZ.</text>
</comment>
<feature type="domain" description="Septum site-determining protein MinC N-terminal" evidence="8">
    <location>
        <begin position="10"/>
        <end position="85"/>
    </location>
</feature>
<dbReference type="PANTHER" id="PTHR34108:SF1">
    <property type="entry name" value="SEPTUM SITE-DETERMINING PROTEIN MINC"/>
    <property type="match status" value="1"/>
</dbReference>
<dbReference type="SUPFAM" id="SSF63848">
    <property type="entry name" value="Cell-division inhibitor MinC, C-terminal domain"/>
    <property type="match status" value="1"/>
</dbReference>
<comment type="similarity">
    <text evidence="1 6">Belongs to the MinC family.</text>
</comment>
<name>A0A419V726_9BACL</name>
<keyword evidence="4 6" id="KW-0131">Cell cycle</keyword>
<evidence type="ECO:0000256" key="1">
    <source>
        <dbReference type="ARBA" id="ARBA00006291"/>
    </source>
</evidence>
<dbReference type="GO" id="GO:0000917">
    <property type="term" value="P:division septum assembly"/>
    <property type="evidence" value="ECO:0007669"/>
    <property type="project" value="UniProtKB-KW"/>
</dbReference>
<evidence type="ECO:0000256" key="3">
    <source>
        <dbReference type="ARBA" id="ARBA00023210"/>
    </source>
</evidence>
<dbReference type="EMBL" id="RAPK01000007">
    <property type="protein sequence ID" value="RKD75667.1"/>
    <property type="molecule type" value="Genomic_DNA"/>
</dbReference>
<gene>
    <name evidence="6" type="primary">minC</name>
    <name evidence="9" type="ORF">ATL39_1368</name>
</gene>
<evidence type="ECO:0000313" key="10">
    <source>
        <dbReference type="Proteomes" id="UP000285120"/>
    </source>
</evidence>
<dbReference type="InterPro" id="IPR016098">
    <property type="entry name" value="CAP/MinC_C"/>
</dbReference>
<proteinExistence type="inferred from homology"/>
<dbReference type="Gene3D" id="3.30.160.540">
    <property type="match status" value="1"/>
</dbReference>
<dbReference type="Gene3D" id="2.160.20.70">
    <property type="match status" value="1"/>
</dbReference>
<dbReference type="Pfam" id="PF22642">
    <property type="entry name" value="MinC_N_1"/>
    <property type="match status" value="1"/>
</dbReference>
<organism evidence="9 10">
    <name type="scientific">Sinobaca qinghaiensis</name>
    <dbReference type="NCBI Taxonomy" id="342944"/>
    <lineage>
        <taxon>Bacteria</taxon>
        <taxon>Bacillati</taxon>
        <taxon>Bacillota</taxon>
        <taxon>Bacilli</taxon>
        <taxon>Bacillales</taxon>
        <taxon>Sporolactobacillaceae</taxon>
        <taxon>Sinobaca</taxon>
    </lineage>
</organism>
<dbReference type="GO" id="GO:0000902">
    <property type="term" value="P:cell morphogenesis"/>
    <property type="evidence" value="ECO:0007669"/>
    <property type="project" value="InterPro"/>
</dbReference>
<evidence type="ECO:0000256" key="5">
    <source>
        <dbReference type="ARBA" id="ARBA00046874"/>
    </source>
</evidence>
<evidence type="ECO:0000313" key="9">
    <source>
        <dbReference type="EMBL" id="RKD75667.1"/>
    </source>
</evidence>
<keyword evidence="3 6" id="KW-0717">Septation</keyword>
<dbReference type="HAMAP" id="MF_00267">
    <property type="entry name" value="MinC"/>
    <property type="match status" value="1"/>
</dbReference>
<evidence type="ECO:0000256" key="2">
    <source>
        <dbReference type="ARBA" id="ARBA00022618"/>
    </source>
</evidence>
<comment type="caution">
    <text evidence="9">The sequence shown here is derived from an EMBL/GenBank/DDBJ whole genome shotgun (WGS) entry which is preliminary data.</text>
</comment>
<evidence type="ECO:0000259" key="8">
    <source>
        <dbReference type="Pfam" id="PF22642"/>
    </source>
</evidence>
<accession>A0A419V726</accession>
<feature type="domain" description="Septum formation inhibitor MinC C-terminal" evidence="7">
    <location>
        <begin position="111"/>
        <end position="210"/>
    </location>
</feature>
<evidence type="ECO:0000256" key="6">
    <source>
        <dbReference type="HAMAP-Rule" id="MF_00267"/>
    </source>
</evidence>
<keyword evidence="10" id="KW-1185">Reference proteome</keyword>
<reference evidence="9 10" key="1">
    <citation type="submission" date="2018-09" db="EMBL/GenBank/DDBJ databases">
        <title>Genomic Encyclopedia of Archaeal and Bacterial Type Strains, Phase II (KMG-II): from individual species to whole genera.</title>
        <authorList>
            <person name="Goeker M."/>
        </authorList>
    </citation>
    <scope>NUCLEOTIDE SEQUENCE [LARGE SCALE GENOMIC DNA]</scope>
    <source>
        <strain evidence="9 10">DSM 17008</strain>
    </source>
</reference>
<dbReference type="PANTHER" id="PTHR34108">
    <property type="entry name" value="SEPTUM SITE-DETERMINING PROTEIN MINC"/>
    <property type="match status" value="1"/>
</dbReference>
<dbReference type="InterPro" id="IPR036145">
    <property type="entry name" value="MinC_C_sf"/>
</dbReference>
<dbReference type="InterPro" id="IPR055219">
    <property type="entry name" value="MinC_N_1"/>
</dbReference>
<dbReference type="InterPro" id="IPR005526">
    <property type="entry name" value="Septum_form_inhib_MinC_C"/>
</dbReference>
<dbReference type="NCBIfam" id="TIGR01222">
    <property type="entry name" value="minC"/>
    <property type="match status" value="1"/>
</dbReference>
<sequence>MEQSSGSQYITIKGTKQGLTIFLDDQCDFNELMKGLEEKISNEQQLVNDGPKVAVKVNAGYRYIKEEQERDIAKVLSKTATIEMKELESYVMTKEEAKRIREEASITSFSSIVRSGQVLRAKGDIVLLGDINPGGTVEATGDIYVLGALKGIARAGIDGKKDAVICASIMRPKQLSISDKYYHAPERHEQQEDLLSEPLYAYYEQEKDEILFEKMKVLTYYTSRRDKKTADVK</sequence>
<evidence type="ECO:0000256" key="4">
    <source>
        <dbReference type="ARBA" id="ARBA00023306"/>
    </source>
</evidence>